<evidence type="ECO:0000256" key="1">
    <source>
        <dbReference type="ARBA" id="ARBA00010748"/>
    </source>
</evidence>
<keyword evidence="2 5" id="KW-0533">Nickel</keyword>
<sequence length="114" mass="12146">MHEMSLAGGVLKLVEDAARREGFARVMRLHLAAGRFAGVEVRALRFALEALAPGTCLDGAELAIDEPPGTAWCLPCGRSVDLAQRGEPCPHCGGHQLQVTGGTELKVIDLWVDD</sequence>
<proteinExistence type="inferred from homology"/>
<dbReference type="GO" id="GO:0051604">
    <property type="term" value="P:protein maturation"/>
    <property type="evidence" value="ECO:0007669"/>
    <property type="project" value="InterPro"/>
</dbReference>
<dbReference type="GO" id="GO:0008270">
    <property type="term" value="F:zinc ion binding"/>
    <property type="evidence" value="ECO:0007669"/>
    <property type="project" value="UniProtKB-UniRule"/>
</dbReference>
<dbReference type="Pfam" id="PF01155">
    <property type="entry name" value="HypA"/>
    <property type="match status" value="1"/>
</dbReference>
<dbReference type="EMBL" id="BBYR01000093">
    <property type="protein sequence ID" value="GAP38825.1"/>
    <property type="molecule type" value="Genomic_DNA"/>
</dbReference>
<comment type="caution">
    <text evidence="6">The sequence shown here is derived from an EMBL/GenBank/DDBJ whole genome shotgun (WGS) entry which is preliminary data.</text>
</comment>
<dbReference type="RefSeq" id="WP_054022671.1">
    <property type="nucleotide sequence ID" value="NZ_BBYR01000093.1"/>
</dbReference>
<dbReference type="NCBIfam" id="TIGR00100">
    <property type="entry name" value="hypA"/>
    <property type="match status" value="1"/>
</dbReference>
<evidence type="ECO:0000313" key="7">
    <source>
        <dbReference type="Proteomes" id="UP000037660"/>
    </source>
</evidence>
<evidence type="ECO:0000256" key="5">
    <source>
        <dbReference type="HAMAP-Rule" id="MF_00213"/>
    </source>
</evidence>
<dbReference type="PANTHER" id="PTHR34535">
    <property type="entry name" value="HYDROGENASE MATURATION FACTOR HYPA"/>
    <property type="match status" value="1"/>
</dbReference>
<dbReference type="STRING" id="1547922.ISF6_5484"/>
<evidence type="ECO:0000256" key="3">
    <source>
        <dbReference type="ARBA" id="ARBA00022723"/>
    </source>
</evidence>
<dbReference type="Gene3D" id="3.30.2320.80">
    <property type="match status" value="1"/>
</dbReference>
<dbReference type="OrthoDB" id="288014at2"/>
<reference evidence="7" key="1">
    <citation type="submission" date="2015-07" db="EMBL/GenBank/DDBJ databases">
        <title>Discovery of a poly(ethylene terephthalate assimilation.</title>
        <authorList>
            <person name="Yoshida S."/>
            <person name="Hiraga K."/>
            <person name="Takehana T."/>
            <person name="Taniguchi I."/>
            <person name="Yamaji H."/>
            <person name="Maeda Y."/>
            <person name="Toyohara K."/>
            <person name="Miyamoto K."/>
            <person name="Kimura Y."/>
            <person name="Oda K."/>
        </authorList>
    </citation>
    <scope>NUCLEOTIDE SEQUENCE [LARGE SCALE GENOMIC DNA]</scope>
    <source>
        <strain evidence="7">NBRC 110686 / TISTR 2288 / 201-F6</strain>
    </source>
</reference>
<evidence type="ECO:0000256" key="4">
    <source>
        <dbReference type="ARBA" id="ARBA00022833"/>
    </source>
</evidence>
<dbReference type="PROSITE" id="PS01249">
    <property type="entry name" value="HYPA"/>
    <property type="match status" value="1"/>
</dbReference>
<comment type="similarity">
    <text evidence="1 5">Belongs to the HypA/HybF family.</text>
</comment>
<keyword evidence="7" id="KW-1185">Reference proteome</keyword>
<keyword evidence="3 5" id="KW-0479">Metal-binding</keyword>
<evidence type="ECO:0000256" key="2">
    <source>
        <dbReference type="ARBA" id="ARBA00022596"/>
    </source>
</evidence>
<reference evidence="6 7" key="2">
    <citation type="journal article" date="2016" name="Science">
        <title>A bacterium that degrades and assimilates poly(ethylene terephthalate).</title>
        <authorList>
            <person name="Yoshida S."/>
            <person name="Hiraga K."/>
            <person name="Takehana T."/>
            <person name="Taniguchi I."/>
            <person name="Yamaji H."/>
            <person name="Maeda Y."/>
            <person name="Toyohara K."/>
            <person name="Miyamoto K."/>
            <person name="Kimura Y."/>
            <person name="Oda K."/>
        </authorList>
    </citation>
    <scope>NUCLEOTIDE SEQUENCE [LARGE SCALE GENOMIC DNA]</scope>
    <source>
        <strain evidence="7">NBRC 110686 / TISTR 2288 / 201-F6</strain>
    </source>
</reference>
<keyword evidence="4 5" id="KW-0862">Zinc</keyword>
<name>A0A0K8P9G8_PISS1</name>
<feature type="binding site" evidence="5">
    <location>
        <position position="2"/>
    </location>
    <ligand>
        <name>Ni(2+)</name>
        <dbReference type="ChEBI" id="CHEBI:49786"/>
    </ligand>
</feature>
<dbReference type="InterPro" id="IPR000688">
    <property type="entry name" value="HypA/HybF"/>
</dbReference>
<dbReference type="PIRSF" id="PIRSF004761">
    <property type="entry name" value="Hydrgn_mat_HypA"/>
    <property type="match status" value="1"/>
</dbReference>
<dbReference type="Proteomes" id="UP000037660">
    <property type="component" value="Unassembled WGS sequence"/>
</dbReference>
<organism evidence="6 7">
    <name type="scientific">Piscinibacter sakaiensis</name>
    <name type="common">Ideonella sakaiensis</name>
    <dbReference type="NCBI Taxonomy" id="1547922"/>
    <lineage>
        <taxon>Bacteria</taxon>
        <taxon>Pseudomonadati</taxon>
        <taxon>Pseudomonadota</taxon>
        <taxon>Betaproteobacteria</taxon>
        <taxon>Burkholderiales</taxon>
        <taxon>Sphaerotilaceae</taxon>
        <taxon>Piscinibacter</taxon>
    </lineage>
</organism>
<gene>
    <name evidence="5" type="primary">hypA</name>
    <name evidence="6" type="ORF">ISF6_5484</name>
</gene>
<comment type="function">
    <text evidence="5">Involved in the maturation of [NiFe] hydrogenases. Required for nickel insertion into the metal center of the hydrogenase.</text>
</comment>
<feature type="binding site" evidence="5">
    <location>
        <position position="73"/>
    </location>
    <ligand>
        <name>Zn(2+)</name>
        <dbReference type="ChEBI" id="CHEBI:29105"/>
    </ligand>
</feature>
<feature type="binding site" evidence="5">
    <location>
        <position position="89"/>
    </location>
    <ligand>
        <name>Zn(2+)</name>
        <dbReference type="ChEBI" id="CHEBI:29105"/>
    </ligand>
</feature>
<dbReference type="InterPro" id="IPR020538">
    <property type="entry name" value="Hydgase_Ni_incorp_HypA/HybF_CS"/>
</dbReference>
<dbReference type="GO" id="GO:0016151">
    <property type="term" value="F:nickel cation binding"/>
    <property type="evidence" value="ECO:0007669"/>
    <property type="project" value="UniProtKB-UniRule"/>
</dbReference>
<dbReference type="HAMAP" id="MF_00213">
    <property type="entry name" value="HypA_HybF"/>
    <property type="match status" value="1"/>
</dbReference>
<evidence type="ECO:0000313" key="6">
    <source>
        <dbReference type="EMBL" id="GAP38825.1"/>
    </source>
</evidence>
<dbReference type="PANTHER" id="PTHR34535:SF3">
    <property type="entry name" value="HYDROGENASE MATURATION FACTOR HYPA"/>
    <property type="match status" value="1"/>
</dbReference>
<dbReference type="AlphaFoldDB" id="A0A0K8P9G8"/>
<feature type="binding site" evidence="5">
    <location>
        <position position="92"/>
    </location>
    <ligand>
        <name>Zn(2+)</name>
        <dbReference type="ChEBI" id="CHEBI:29105"/>
    </ligand>
</feature>
<protein>
    <recommendedName>
        <fullName evidence="5">Hydrogenase maturation factor HypA</fullName>
    </recommendedName>
</protein>
<accession>A0A0K8P9G8</accession>
<feature type="binding site" evidence="5">
    <location>
        <position position="76"/>
    </location>
    <ligand>
        <name>Zn(2+)</name>
        <dbReference type="ChEBI" id="CHEBI:29105"/>
    </ligand>
</feature>